<dbReference type="EMBL" id="SDMP01000020">
    <property type="protein sequence ID" value="RYQ84673.1"/>
    <property type="molecule type" value="Genomic_DNA"/>
</dbReference>
<proteinExistence type="predicted"/>
<evidence type="ECO:0000313" key="9">
    <source>
        <dbReference type="EMBL" id="RYQ84673.1"/>
    </source>
</evidence>
<dbReference type="GO" id="GO:0003700">
    <property type="term" value="F:DNA-binding transcription factor activity"/>
    <property type="evidence" value="ECO:0007669"/>
    <property type="project" value="InterPro"/>
</dbReference>
<protein>
    <recommendedName>
        <fullName evidence="8">BZIP domain-containing protein</fullName>
    </recommendedName>
</protein>
<dbReference type="PANTHER" id="PTHR13690:SF103">
    <property type="entry name" value="BZIP TRANSCRIPTION FACTOR 18"/>
    <property type="match status" value="1"/>
</dbReference>
<dbReference type="Pfam" id="PF00170">
    <property type="entry name" value="bZIP_1"/>
    <property type="match status" value="1"/>
</dbReference>
<dbReference type="GO" id="GO:0003677">
    <property type="term" value="F:DNA binding"/>
    <property type="evidence" value="ECO:0007669"/>
    <property type="project" value="UniProtKB-KW"/>
</dbReference>
<evidence type="ECO:0000256" key="2">
    <source>
        <dbReference type="ARBA" id="ARBA00023015"/>
    </source>
</evidence>
<evidence type="ECO:0000256" key="6">
    <source>
        <dbReference type="SAM" id="Coils"/>
    </source>
</evidence>
<reference evidence="9 10" key="1">
    <citation type="submission" date="2019-01" db="EMBL/GenBank/DDBJ databases">
        <title>Sequencing of cultivated peanut Arachis hypogaea provides insights into genome evolution and oil improvement.</title>
        <authorList>
            <person name="Chen X."/>
        </authorList>
    </citation>
    <scope>NUCLEOTIDE SEQUENCE [LARGE SCALE GENOMIC DNA]</scope>
    <source>
        <strain evidence="10">cv. Fuhuasheng</strain>
        <tissue evidence="9">Leaves</tissue>
    </source>
</reference>
<dbReference type="PROSITE" id="PS50217">
    <property type="entry name" value="BZIP"/>
    <property type="match status" value="1"/>
</dbReference>
<evidence type="ECO:0000256" key="3">
    <source>
        <dbReference type="ARBA" id="ARBA00023125"/>
    </source>
</evidence>
<dbReference type="Proteomes" id="UP000289738">
    <property type="component" value="Chromosome B10"/>
</dbReference>
<feature type="domain" description="BZIP" evidence="8">
    <location>
        <begin position="132"/>
        <end position="195"/>
    </location>
</feature>
<evidence type="ECO:0000313" key="10">
    <source>
        <dbReference type="Proteomes" id="UP000289738"/>
    </source>
</evidence>
<keyword evidence="4" id="KW-0804">Transcription</keyword>
<dbReference type="InterPro" id="IPR046347">
    <property type="entry name" value="bZIP_sf"/>
</dbReference>
<keyword evidence="2" id="KW-0805">Transcription regulation</keyword>
<dbReference type="SUPFAM" id="SSF57959">
    <property type="entry name" value="Leucine zipper domain"/>
    <property type="match status" value="1"/>
</dbReference>
<keyword evidence="10" id="KW-1185">Reference proteome</keyword>
<evidence type="ECO:0000259" key="8">
    <source>
        <dbReference type="PROSITE" id="PS50217"/>
    </source>
</evidence>
<dbReference type="AlphaFoldDB" id="A0A444X4T1"/>
<evidence type="ECO:0000256" key="1">
    <source>
        <dbReference type="ARBA" id="ARBA00004123"/>
    </source>
</evidence>
<comment type="caution">
    <text evidence="9">The sequence shown here is derived from an EMBL/GenBank/DDBJ whole genome shotgun (WGS) entry which is preliminary data.</text>
</comment>
<dbReference type="InterPro" id="IPR044759">
    <property type="entry name" value="bZIP_RF2"/>
</dbReference>
<gene>
    <name evidence="9" type="ORF">Ahy_B10g104128</name>
</gene>
<evidence type="ECO:0000256" key="4">
    <source>
        <dbReference type="ARBA" id="ARBA00023163"/>
    </source>
</evidence>
<dbReference type="SMR" id="A0A444X4T1"/>
<dbReference type="Gramene" id="arahy.Tifrunner.gnm2.ann2.Ah20g312100.1">
    <property type="protein sequence ID" value="arahy.Tifrunner.gnm2.ann2.Ah20g312100.1-CDS"/>
    <property type="gene ID" value="arahy.Tifrunner.gnm2.ann2.Ah20g312100"/>
</dbReference>
<dbReference type="OrthoDB" id="1435597at2759"/>
<keyword evidence="3" id="KW-0238">DNA-binding</keyword>
<evidence type="ECO:0000256" key="5">
    <source>
        <dbReference type="ARBA" id="ARBA00023242"/>
    </source>
</evidence>
<organism evidence="9 10">
    <name type="scientific">Arachis hypogaea</name>
    <name type="common">Peanut</name>
    <dbReference type="NCBI Taxonomy" id="3818"/>
    <lineage>
        <taxon>Eukaryota</taxon>
        <taxon>Viridiplantae</taxon>
        <taxon>Streptophyta</taxon>
        <taxon>Embryophyta</taxon>
        <taxon>Tracheophyta</taxon>
        <taxon>Spermatophyta</taxon>
        <taxon>Magnoliopsida</taxon>
        <taxon>eudicotyledons</taxon>
        <taxon>Gunneridae</taxon>
        <taxon>Pentapetalae</taxon>
        <taxon>rosids</taxon>
        <taxon>fabids</taxon>
        <taxon>Fabales</taxon>
        <taxon>Fabaceae</taxon>
        <taxon>Papilionoideae</taxon>
        <taxon>50 kb inversion clade</taxon>
        <taxon>dalbergioids sensu lato</taxon>
        <taxon>Dalbergieae</taxon>
        <taxon>Pterocarpus clade</taxon>
        <taxon>Arachis</taxon>
    </lineage>
</organism>
<evidence type="ECO:0000256" key="7">
    <source>
        <dbReference type="SAM" id="MobiDB-lite"/>
    </source>
</evidence>
<keyword evidence="5" id="KW-0539">Nucleus</keyword>
<accession>A0A444X4T1</accession>
<dbReference type="FunFam" id="1.20.5.170:FF:000009">
    <property type="entry name" value="probable transcription factor PosF21"/>
    <property type="match status" value="1"/>
</dbReference>
<dbReference type="InterPro" id="IPR004827">
    <property type="entry name" value="bZIP"/>
</dbReference>
<dbReference type="STRING" id="3818.A0A444X4T1"/>
<dbReference type="PANTHER" id="PTHR13690">
    <property type="entry name" value="TRANSCRIPTION FACTOR POSF21-RELATED"/>
    <property type="match status" value="1"/>
</dbReference>
<feature type="region of interest" description="Disordered" evidence="7">
    <location>
        <begin position="61"/>
        <end position="107"/>
    </location>
</feature>
<dbReference type="Gene3D" id="1.20.5.170">
    <property type="match status" value="1"/>
</dbReference>
<dbReference type="GO" id="GO:0005634">
    <property type="term" value="C:nucleus"/>
    <property type="evidence" value="ECO:0007669"/>
    <property type="project" value="UniProtKB-SubCell"/>
</dbReference>
<dbReference type="SMART" id="SM00338">
    <property type="entry name" value="BRLZ"/>
    <property type="match status" value="1"/>
</dbReference>
<feature type="coiled-coil region" evidence="6">
    <location>
        <begin position="157"/>
        <end position="219"/>
    </location>
</feature>
<sequence>MISFSHHRRTQSELHVRIPDEFDLDLDMDVDLDVDSFDFKNSIPNNETVISSSSSSVAAESLSKPVSDHQLPPLSPASAPAPIVDTNKTTVRPGHRRSNSADDASSSSLLLEGIEAKKAMSPDKLAELWTVDPKRAKRILANRKSAARSKERRACYVVELERKIQVLQTEATTLSAQLNLFQRDTTGLTTENTELRLRLQAMEQQAKLCDALNEALKKEVDRLKIATGEMVTRPNSNSLAMQRASYSQAPFFSLQLQHFASELHTMQMPPLHPLLPNMSSPQPLIDVATPYNLSNMLPSDPVPVGQFQVLDISHPIPHVLIHDGPSISVNKINNAF</sequence>
<dbReference type="CDD" id="cd14703">
    <property type="entry name" value="bZIP_plant_RF2"/>
    <property type="match status" value="1"/>
</dbReference>
<keyword evidence="6" id="KW-0175">Coiled coil</keyword>
<name>A0A444X4T1_ARAHY</name>
<comment type="subcellular location">
    <subcellularLocation>
        <location evidence="1">Nucleus</location>
    </subcellularLocation>
</comment>